<dbReference type="GO" id="GO:0009306">
    <property type="term" value="P:protein secretion"/>
    <property type="evidence" value="ECO:0007669"/>
    <property type="project" value="InterPro"/>
</dbReference>
<reference evidence="4" key="1">
    <citation type="submission" date="2013-05" db="EMBL/GenBank/DDBJ databases">
        <authorList>
            <person name="Yim A.K.Y."/>
            <person name="Chan T.F."/>
            <person name="Ji K.M."/>
            <person name="Liu X.Y."/>
            <person name="Zhou J.W."/>
            <person name="Li R.Q."/>
            <person name="Yang K.Y."/>
            <person name="Li J."/>
            <person name="Li M."/>
            <person name="Law P.T.W."/>
            <person name="Wu Y.L."/>
            <person name="Cai Z.L."/>
            <person name="Qin H."/>
            <person name="Bao Y."/>
            <person name="Leung R.K.K."/>
            <person name="Ng P.K.S."/>
            <person name="Zou J."/>
            <person name="Zhong X.J."/>
            <person name="Ran P.X."/>
            <person name="Zhong N.S."/>
            <person name="Liu Z.G."/>
            <person name="Tsui S.K.W."/>
        </authorList>
    </citation>
    <scope>NUCLEOTIDE SEQUENCE</scope>
    <source>
        <strain evidence="4">Derf</strain>
        <tissue evidence="4">Whole organism</tissue>
    </source>
</reference>
<accession>A0A922HL30</accession>
<dbReference type="AlphaFoldDB" id="A0A922HL30"/>
<comment type="caution">
    <text evidence="4">The sequence shown here is derived from an EMBL/GenBank/DDBJ whole genome shotgun (WGS) entry which is preliminary data.</text>
</comment>
<feature type="region of interest" description="Disordered" evidence="2">
    <location>
        <begin position="300"/>
        <end position="322"/>
    </location>
</feature>
<keyword evidence="5" id="KW-1185">Reference proteome</keyword>
<dbReference type="Proteomes" id="UP000790347">
    <property type="component" value="Unassembled WGS sequence"/>
</dbReference>
<evidence type="ECO:0000256" key="1">
    <source>
        <dbReference type="ARBA" id="ARBA00022824"/>
    </source>
</evidence>
<dbReference type="Gene3D" id="1.20.1150.12">
    <property type="entry name" value="Endoplasmic reticulum resident protein 29, C-terminal domain"/>
    <property type="match status" value="1"/>
</dbReference>
<dbReference type="InterPro" id="IPR012883">
    <property type="entry name" value="ERp29_N"/>
</dbReference>
<gene>
    <name evidence="4" type="primary">ERP29_3</name>
    <name evidence="4" type="ORF">DERF_014119</name>
</gene>
<protein>
    <submittedName>
        <fullName evidence="4">Endoplasmic reticulum resident protein 29</fullName>
    </submittedName>
</protein>
<evidence type="ECO:0000256" key="2">
    <source>
        <dbReference type="SAM" id="MobiDB-lite"/>
    </source>
</evidence>
<dbReference type="EMBL" id="ASGP02000008">
    <property type="protein sequence ID" value="KAH9493367.1"/>
    <property type="molecule type" value="Genomic_DNA"/>
</dbReference>
<evidence type="ECO:0000259" key="3">
    <source>
        <dbReference type="Pfam" id="PF07912"/>
    </source>
</evidence>
<dbReference type="PANTHER" id="PTHR12211:SF0">
    <property type="entry name" value="ENDOPLASMIC RETICULUM RESIDENT PROTEIN 29"/>
    <property type="match status" value="1"/>
</dbReference>
<dbReference type="Gene3D" id="3.40.30.10">
    <property type="entry name" value="Glutaredoxin"/>
    <property type="match status" value="1"/>
</dbReference>
<dbReference type="Pfam" id="PF07912">
    <property type="entry name" value="ERp29_N"/>
    <property type="match status" value="1"/>
</dbReference>
<feature type="domain" description="ERp29 N-terminal" evidence="3">
    <location>
        <begin position="38"/>
        <end position="128"/>
    </location>
</feature>
<organism evidence="4 5">
    <name type="scientific">Dermatophagoides farinae</name>
    <name type="common">American house dust mite</name>
    <dbReference type="NCBI Taxonomy" id="6954"/>
    <lineage>
        <taxon>Eukaryota</taxon>
        <taxon>Metazoa</taxon>
        <taxon>Ecdysozoa</taxon>
        <taxon>Arthropoda</taxon>
        <taxon>Chelicerata</taxon>
        <taxon>Arachnida</taxon>
        <taxon>Acari</taxon>
        <taxon>Acariformes</taxon>
        <taxon>Sarcoptiformes</taxon>
        <taxon>Astigmata</taxon>
        <taxon>Psoroptidia</taxon>
        <taxon>Analgoidea</taxon>
        <taxon>Pyroglyphidae</taxon>
        <taxon>Dermatophagoidinae</taxon>
        <taxon>Dermatophagoides</taxon>
    </lineage>
</organism>
<dbReference type="GO" id="GO:0005788">
    <property type="term" value="C:endoplasmic reticulum lumen"/>
    <property type="evidence" value="ECO:0007669"/>
    <property type="project" value="InterPro"/>
</dbReference>
<keyword evidence="1" id="KW-0256">Endoplasmic reticulum</keyword>
<feature type="compositionally biased region" description="Acidic residues" evidence="2">
    <location>
        <begin position="303"/>
        <end position="313"/>
    </location>
</feature>
<sequence length="322" mass="38135">MFTLSAHCYYDDDETIDLVSLMLSMIIAVDQCCGQHYLGVIESDQLTFDLIASRFHYVLVKFDHLYAYGSNQDVFNQLALDTMNNTGREDIIFINLEVKDFDDHQCMDLVNRYGIEKKQFPAIRLFINAEQFNVEKFKTIKPIEYPVQRNQSNRYQPDKIILDPTRLRLFLRQYTTIRLLLPNCTEYLDRVATEFVHTLNNGTFDEQNRIIDKMKMMAKQKLNNDDNLYGWKQLNQYIFWMKYGQKHSDGGGDGNSAKVYDDQHERLKSILWNENGHISWTKRQQLQVRFNVLQSFRLTNDEQQNDDDGDNDTIDSHRKQEF</sequence>
<dbReference type="SUPFAM" id="SSF47933">
    <property type="entry name" value="ERP29 C domain-like"/>
    <property type="match status" value="1"/>
</dbReference>
<dbReference type="InterPro" id="IPR016855">
    <property type="entry name" value="ERp29"/>
</dbReference>
<evidence type="ECO:0000313" key="4">
    <source>
        <dbReference type="EMBL" id="KAH9493367.1"/>
    </source>
</evidence>
<reference evidence="4" key="2">
    <citation type="journal article" date="2022" name="Res Sq">
        <title>Comparative Genomics Reveals Insights into the Divergent Evolution of Astigmatic Mites and Household Pest Adaptations.</title>
        <authorList>
            <person name="Xiong Q."/>
            <person name="Wan A.T.-Y."/>
            <person name="Liu X.-Y."/>
            <person name="Fung C.S.-H."/>
            <person name="Xiao X."/>
            <person name="Malainual N."/>
            <person name="Hou J."/>
            <person name="Wang L."/>
            <person name="Wang M."/>
            <person name="Yang K."/>
            <person name="Cui Y."/>
            <person name="Leung E."/>
            <person name="Nong W."/>
            <person name="Shin S.-K."/>
            <person name="Au S."/>
            <person name="Jeong K.Y."/>
            <person name="Chew F.T."/>
            <person name="Hui J."/>
            <person name="Leung T.F."/>
            <person name="Tungtrongchitr A."/>
            <person name="Zhong N."/>
            <person name="Liu Z."/>
            <person name="Tsui S."/>
        </authorList>
    </citation>
    <scope>NUCLEOTIDE SEQUENCE</scope>
    <source>
        <strain evidence="4">Derf</strain>
        <tissue evidence="4">Whole organism</tissue>
    </source>
</reference>
<evidence type="ECO:0000313" key="5">
    <source>
        <dbReference type="Proteomes" id="UP000790347"/>
    </source>
</evidence>
<proteinExistence type="predicted"/>
<name>A0A922HL30_DERFA</name>
<dbReference type="InterPro" id="IPR036356">
    <property type="entry name" value="ERp29_C_sf"/>
</dbReference>
<dbReference type="PANTHER" id="PTHR12211">
    <property type="entry name" value="ENDOPLASMIC RETICULUM PROTEIN ERP29"/>
    <property type="match status" value="1"/>
</dbReference>